<accession>A0ABU8MBW7</accession>
<dbReference type="EMBL" id="JBBEGM010000014">
    <property type="protein sequence ID" value="MEJ2864845.1"/>
    <property type="molecule type" value="Genomic_DNA"/>
</dbReference>
<feature type="domain" description="TfoX N-terminal" evidence="1">
    <location>
        <begin position="15"/>
        <end position="101"/>
    </location>
</feature>
<name>A0ABU8MBW7_9PSEU</name>
<evidence type="ECO:0000313" key="2">
    <source>
        <dbReference type="EMBL" id="MEJ2864845.1"/>
    </source>
</evidence>
<protein>
    <submittedName>
        <fullName evidence="2">TfoX/Sxy family protein</fullName>
    </submittedName>
</protein>
<comment type="caution">
    <text evidence="2">The sequence shown here is derived from an EMBL/GenBank/DDBJ whole genome shotgun (WGS) entry which is preliminary data.</text>
</comment>
<dbReference type="Proteomes" id="UP001369736">
    <property type="component" value="Unassembled WGS sequence"/>
</dbReference>
<sequence length="109" mass="11979">MTYDEELAERLRDVLTGRDGITEKRMFGGLAFLLHGNMAVCAGSGGALMVRIDPARADTLLAQDGVERMVMRGRPMKGWLLVDRAVLDDASLPEWVEEGVSFVESLPVE</sequence>
<dbReference type="Gene3D" id="3.30.1460.30">
    <property type="entry name" value="YgaC/TfoX-N like chaperone"/>
    <property type="match status" value="1"/>
</dbReference>
<gene>
    <name evidence="2" type="ORF">WCD58_27055</name>
</gene>
<evidence type="ECO:0000313" key="3">
    <source>
        <dbReference type="Proteomes" id="UP001369736"/>
    </source>
</evidence>
<evidence type="ECO:0000259" key="1">
    <source>
        <dbReference type="Pfam" id="PF04993"/>
    </source>
</evidence>
<reference evidence="2 3" key="1">
    <citation type="submission" date="2024-03" db="EMBL/GenBank/DDBJ databases">
        <title>Actinomycetospora sp. OC33-EN07, a novel actinomycete isolated from wild orchid (Aerides multiflora).</title>
        <authorList>
            <person name="Suriyachadkun C."/>
        </authorList>
    </citation>
    <scope>NUCLEOTIDE SEQUENCE [LARGE SCALE GENOMIC DNA]</scope>
    <source>
        <strain evidence="2 3">OC33-EN07</strain>
    </source>
</reference>
<dbReference type="Pfam" id="PF04993">
    <property type="entry name" value="TfoX_N"/>
    <property type="match status" value="1"/>
</dbReference>
<dbReference type="InterPro" id="IPR007076">
    <property type="entry name" value="TfoX_N"/>
</dbReference>
<dbReference type="SUPFAM" id="SSF159894">
    <property type="entry name" value="YgaC/TfoX-N like"/>
    <property type="match status" value="1"/>
</dbReference>
<keyword evidence="3" id="KW-1185">Reference proteome</keyword>
<dbReference type="RefSeq" id="WP_337706216.1">
    <property type="nucleotide sequence ID" value="NZ_JBBEGM010000014.1"/>
</dbReference>
<organism evidence="2 3">
    <name type="scientific">Actinomycetospora flava</name>
    <dbReference type="NCBI Taxonomy" id="3129232"/>
    <lineage>
        <taxon>Bacteria</taxon>
        <taxon>Bacillati</taxon>
        <taxon>Actinomycetota</taxon>
        <taxon>Actinomycetes</taxon>
        <taxon>Pseudonocardiales</taxon>
        <taxon>Pseudonocardiaceae</taxon>
        <taxon>Actinomycetospora</taxon>
    </lineage>
</organism>
<proteinExistence type="predicted"/>